<comment type="caution">
    <text evidence="13">The sequence shown here is derived from an EMBL/GenBank/DDBJ whole genome shotgun (WGS) entry which is preliminary data.</text>
</comment>
<comment type="subunit">
    <text evidence="4">Homodimer.</text>
</comment>
<keyword evidence="6" id="KW-0479">Metal-binding</keyword>
<evidence type="ECO:0000256" key="8">
    <source>
        <dbReference type="ARBA" id="ARBA00022977"/>
    </source>
</evidence>
<evidence type="ECO:0000256" key="2">
    <source>
        <dbReference type="ARBA" id="ARBA00004948"/>
    </source>
</evidence>
<reference evidence="13 14" key="1">
    <citation type="submission" date="2016-01" db="EMBL/GenBank/DDBJ databases">
        <authorList>
            <person name="Mitreva M."/>
            <person name="Pepin K.H."/>
            <person name="Mihindukulasuriya K.A."/>
            <person name="Fulton R."/>
            <person name="Fronick C."/>
            <person name="O'Laughlin M."/>
            <person name="Miner T."/>
            <person name="Herter B."/>
            <person name="Rosa B.A."/>
            <person name="Cordes M."/>
            <person name="Tomlinson C."/>
            <person name="Wollam A."/>
            <person name="Palsikar V.B."/>
            <person name="Mardis E.R."/>
            <person name="Wilson R.K."/>
        </authorList>
    </citation>
    <scope>NUCLEOTIDE SEQUENCE [LARGE SCALE GENOMIC DNA]</scope>
    <source>
        <strain evidence="13 14">MJR7738</strain>
    </source>
</reference>
<dbReference type="GO" id="GO:0046872">
    <property type="term" value="F:metal ion binding"/>
    <property type="evidence" value="ECO:0007669"/>
    <property type="project" value="UniProtKB-KW"/>
</dbReference>
<comment type="similarity">
    <text evidence="3">Belongs to the NMT1/THI5 family.</text>
</comment>
<comment type="pathway">
    <text evidence="2">Cofactor biosynthesis; thiamine diphosphate biosynthesis.</text>
</comment>
<evidence type="ECO:0000256" key="3">
    <source>
        <dbReference type="ARBA" id="ARBA00009406"/>
    </source>
</evidence>
<dbReference type="GO" id="GO:0009228">
    <property type="term" value="P:thiamine biosynthetic process"/>
    <property type="evidence" value="ECO:0007669"/>
    <property type="project" value="UniProtKB-KW"/>
</dbReference>
<comment type="catalytic activity">
    <reaction evidence="11">
        <text>N(6)-(pyridoxal phosphate)-L-lysyl-[4-amino-5-hydroxymethyl-2-methylpyrimidine phosphate synthase] + L-histidyl-[4-amino-5-hydroxymethyl-2-methylpyrimidine phosphate synthase] + 2 Fe(3+) + 4 H2O = L-lysyl-[4-amino-5-hydroxymethyl-2-methylpyrimidine phosphate synthase] + (2S)-2-amino-5-hydroxy-4-oxopentanoyl-[4-amino-5-hydroxymethyl-2-methylpyrimidine phosphate synthase] + 4-amino-2-methyl-5-(phosphooxymethyl)pyrimidine + 3-oxopropanoate + 2 Fe(2+) + 2 H(+)</text>
        <dbReference type="Rhea" id="RHEA:65756"/>
        <dbReference type="Rhea" id="RHEA-COMP:16892"/>
        <dbReference type="Rhea" id="RHEA-COMP:16893"/>
        <dbReference type="Rhea" id="RHEA-COMP:16894"/>
        <dbReference type="Rhea" id="RHEA-COMP:16895"/>
        <dbReference type="ChEBI" id="CHEBI:15377"/>
        <dbReference type="ChEBI" id="CHEBI:15378"/>
        <dbReference type="ChEBI" id="CHEBI:29033"/>
        <dbReference type="ChEBI" id="CHEBI:29034"/>
        <dbReference type="ChEBI" id="CHEBI:29969"/>
        <dbReference type="ChEBI" id="CHEBI:29979"/>
        <dbReference type="ChEBI" id="CHEBI:33190"/>
        <dbReference type="ChEBI" id="CHEBI:58354"/>
        <dbReference type="ChEBI" id="CHEBI:143915"/>
        <dbReference type="ChEBI" id="CHEBI:157692"/>
    </reaction>
    <physiologicalReaction direction="left-to-right" evidence="11">
        <dbReference type="Rhea" id="RHEA:65757"/>
    </physiologicalReaction>
</comment>
<name>A0ABD4EFC8_STALU</name>
<feature type="domain" description="SsuA/THI5-like" evidence="12">
    <location>
        <begin position="23"/>
        <end position="240"/>
    </location>
</feature>
<dbReference type="AlphaFoldDB" id="A0ABD4EFC8"/>
<gene>
    <name evidence="13" type="ORF">HMPREF3225_01415</name>
</gene>
<dbReference type="GO" id="GO:0016740">
    <property type="term" value="F:transferase activity"/>
    <property type="evidence" value="ECO:0007669"/>
    <property type="project" value="UniProtKB-KW"/>
</dbReference>
<evidence type="ECO:0000256" key="11">
    <source>
        <dbReference type="ARBA" id="ARBA00048179"/>
    </source>
</evidence>
<keyword evidence="8" id="KW-0784">Thiamine biosynthesis</keyword>
<comment type="function">
    <text evidence="1">Responsible for the formation of the pyrimidine heterocycle in the thiamine biosynthesis pathway. Catalyzes the formation of hydroxymethylpyrimidine phosphate (HMP-P) from histidine and pyridoxal phosphate (PLP). The protein uses PLP and the active site histidine to form HMP-P, generating an inactive enzyme. The enzyme can only undergo a single turnover, which suggests it is a suicide enzyme.</text>
</comment>
<evidence type="ECO:0000256" key="6">
    <source>
        <dbReference type="ARBA" id="ARBA00022723"/>
    </source>
</evidence>
<keyword evidence="9" id="KW-0408">Iron</keyword>
<evidence type="ECO:0000256" key="5">
    <source>
        <dbReference type="ARBA" id="ARBA00022679"/>
    </source>
</evidence>
<evidence type="ECO:0000256" key="7">
    <source>
        <dbReference type="ARBA" id="ARBA00022898"/>
    </source>
</evidence>
<sequence>MLILIGGEKIMDTLTVGLEWFLNPDHMPLIIGIEKGWFADAQLDVHMIEPEAHFDALSEIENNKMDIAITEPIHLVEDRANAKDVVGFARFLHTNGGVMFNKDKAITRPRDLIGKRLTYPGAPGSGGIAIVKTMIEADGATYQEGDLIPVNNSFYHTDALEKDKADAATLIFENFEIIEAKLRGLNVDFFALKDYNVPDFCQLILITSPQHLKIQHDKLSRFITVIKKAIDYIHQHLDEAIAIYCAYTQTDVYDALNQQTIQATAHCFTNDLSMSSDYYNDLQLWLHENDKIVQTIDSQLYFTNELLFPRYHRH</sequence>
<evidence type="ECO:0000259" key="12">
    <source>
        <dbReference type="Pfam" id="PF09084"/>
    </source>
</evidence>
<dbReference type="SUPFAM" id="SSF53850">
    <property type="entry name" value="Periplasmic binding protein-like II"/>
    <property type="match status" value="1"/>
</dbReference>
<keyword evidence="5" id="KW-0808">Transferase</keyword>
<dbReference type="InterPro" id="IPR015168">
    <property type="entry name" value="SsuA/THI5"/>
</dbReference>
<evidence type="ECO:0000256" key="1">
    <source>
        <dbReference type="ARBA" id="ARBA00003469"/>
    </source>
</evidence>
<dbReference type="PANTHER" id="PTHR31528:SF1">
    <property type="entry name" value="4-AMINO-5-HYDROXYMETHYL-2-METHYLPYRIMIDINE PHOSPHATE SYNTHASE THI11-RELATED"/>
    <property type="match status" value="1"/>
</dbReference>
<organism evidence="13 14">
    <name type="scientific">Staphylococcus lugdunensis</name>
    <dbReference type="NCBI Taxonomy" id="28035"/>
    <lineage>
        <taxon>Bacteria</taxon>
        <taxon>Bacillati</taxon>
        <taxon>Bacillota</taxon>
        <taxon>Bacilli</taxon>
        <taxon>Bacillales</taxon>
        <taxon>Staphylococcaceae</taxon>
        <taxon>Staphylococcus</taxon>
    </lineage>
</organism>
<evidence type="ECO:0000256" key="10">
    <source>
        <dbReference type="ARBA" id="ARBA00033171"/>
    </source>
</evidence>
<accession>A0ABD4EFC8</accession>
<proteinExistence type="inferred from homology"/>
<protein>
    <recommendedName>
        <fullName evidence="10">Thiamine pyrimidine synthase</fullName>
    </recommendedName>
</protein>
<dbReference type="EMBL" id="LRQI01000063">
    <property type="protein sequence ID" value="KXA37921.1"/>
    <property type="molecule type" value="Genomic_DNA"/>
</dbReference>
<dbReference type="Pfam" id="PF09084">
    <property type="entry name" value="NMT1"/>
    <property type="match status" value="1"/>
</dbReference>
<evidence type="ECO:0000313" key="14">
    <source>
        <dbReference type="Proteomes" id="UP000070063"/>
    </source>
</evidence>
<evidence type="ECO:0000256" key="4">
    <source>
        <dbReference type="ARBA" id="ARBA00011738"/>
    </source>
</evidence>
<dbReference type="InterPro" id="IPR027939">
    <property type="entry name" value="NMT1/THI5"/>
</dbReference>
<dbReference type="Gene3D" id="3.40.190.10">
    <property type="entry name" value="Periplasmic binding protein-like II"/>
    <property type="match status" value="2"/>
</dbReference>
<dbReference type="Proteomes" id="UP000070063">
    <property type="component" value="Unassembled WGS sequence"/>
</dbReference>
<dbReference type="PANTHER" id="PTHR31528">
    <property type="entry name" value="4-AMINO-5-HYDROXYMETHYL-2-METHYLPYRIMIDINE PHOSPHATE SYNTHASE THI11-RELATED"/>
    <property type="match status" value="1"/>
</dbReference>
<keyword evidence="7" id="KW-0663">Pyridoxal phosphate</keyword>
<evidence type="ECO:0000313" key="13">
    <source>
        <dbReference type="EMBL" id="KXA37921.1"/>
    </source>
</evidence>
<evidence type="ECO:0000256" key="9">
    <source>
        <dbReference type="ARBA" id="ARBA00023004"/>
    </source>
</evidence>